<organism evidence="1 2">
    <name type="scientific">Kushneria sinocarnis</name>
    <dbReference type="NCBI Taxonomy" id="595502"/>
    <lineage>
        <taxon>Bacteria</taxon>
        <taxon>Pseudomonadati</taxon>
        <taxon>Pseudomonadota</taxon>
        <taxon>Gammaproteobacteria</taxon>
        <taxon>Oceanospirillales</taxon>
        <taxon>Halomonadaceae</taxon>
        <taxon>Kushneria</taxon>
    </lineage>
</organism>
<name>A0A420WUK5_9GAMM</name>
<protein>
    <submittedName>
        <fullName evidence="1">Uncharacterized protein</fullName>
    </submittedName>
</protein>
<evidence type="ECO:0000313" key="1">
    <source>
        <dbReference type="EMBL" id="RKQ97125.1"/>
    </source>
</evidence>
<keyword evidence="2" id="KW-1185">Reference proteome</keyword>
<reference evidence="1 2" key="1">
    <citation type="submission" date="2018-10" db="EMBL/GenBank/DDBJ databases">
        <title>Genomic Encyclopedia of Type Strains, Phase IV (KMG-IV): sequencing the most valuable type-strain genomes for metagenomic binning, comparative biology and taxonomic classification.</title>
        <authorList>
            <person name="Goeker M."/>
        </authorList>
    </citation>
    <scope>NUCLEOTIDE SEQUENCE [LARGE SCALE GENOMIC DNA]</scope>
    <source>
        <strain evidence="1 2">DSM 23229</strain>
    </source>
</reference>
<proteinExistence type="predicted"/>
<comment type="caution">
    <text evidence="1">The sequence shown here is derived from an EMBL/GenBank/DDBJ whole genome shotgun (WGS) entry which is preliminary data.</text>
</comment>
<dbReference type="Proteomes" id="UP000281975">
    <property type="component" value="Unassembled WGS sequence"/>
</dbReference>
<dbReference type="AlphaFoldDB" id="A0A420WUK5"/>
<gene>
    <name evidence="1" type="ORF">C7446_2544</name>
</gene>
<accession>A0A420WUK5</accession>
<sequence length="129" mass="15052">MSYGREWTTTEMAYIRTHYGYMPTREIAKKINRTPWRVKAVASEMGLKHPLWNSGLRIERFERETGKNVDQHAIEYRDRQLARRDLAGVMGVSVETLKKFVSAEIWQSWPKATLAHKRRCKERSSGVAA</sequence>
<dbReference type="EMBL" id="RBIN01000007">
    <property type="protein sequence ID" value="RKQ97125.1"/>
    <property type="molecule type" value="Genomic_DNA"/>
</dbReference>
<evidence type="ECO:0000313" key="2">
    <source>
        <dbReference type="Proteomes" id="UP000281975"/>
    </source>
</evidence>